<dbReference type="PANTHER" id="PTHR11410">
    <property type="entry name" value="ATP SYNTHASE SUBUNIT A"/>
    <property type="match status" value="1"/>
</dbReference>
<dbReference type="InterPro" id="IPR045083">
    <property type="entry name" value="ATP_synth_F0_asu_bact/mt"/>
</dbReference>
<geneLocation type="mitochondrion" evidence="13"/>
<keyword evidence="7 12" id="KW-1133">Transmembrane helix</keyword>
<keyword evidence="4" id="KW-0138">CF(0)</keyword>
<dbReference type="GO" id="GO:0005743">
    <property type="term" value="C:mitochondrial inner membrane"/>
    <property type="evidence" value="ECO:0007669"/>
    <property type="project" value="UniProtKB-SubCell"/>
</dbReference>
<dbReference type="PRINTS" id="PR00123">
    <property type="entry name" value="ATPASEA"/>
</dbReference>
<dbReference type="CDD" id="cd00310">
    <property type="entry name" value="ATP-synt_Fo_a_6"/>
    <property type="match status" value="1"/>
</dbReference>
<keyword evidence="9 12" id="KW-0472">Membrane</keyword>
<keyword evidence="5 12" id="KW-0812">Transmembrane</keyword>
<sequence length="213" mass="25180">LLDNVLQDSFYSGVWYCNPYWLILFIFSFYFVFGYFSYFSSFSMFSYFYNNLWIFNGCEHFGFFVYAFLLFKGVMFLNFSSLFPYFAGVTSDLFVCFCFSSMVVIMVFLTSCYFDFVEYIIDFVPLGCPLLLSPFLVLIELVSFWIRLLTLSVRLMINISAGHMLCHLISGSFLFSYLFIEWVFFCLFVCYEVFVSLVQASVFSILTMVYFML</sequence>
<evidence type="ECO:0000256" key="4">
    <source>
        <dbReference type="ARBA" id="ARBA00022547"/>
    </source>
</evidence>
<name>G9M8W6_DUGRY</name>
<evidence type="ECO:0000256" key="9">
    <source>
        <dbReference type="ARBA" id="ARBA00023136"/>
    </source>
</evidence>
<reference evidence="13" key="1">
    <citation type="journal article" date="2012" name="Zool. Sci.">
        <title>The Complete Mitochondrial Genome of Dugesia japonica (Platyhelminthes; Order Tricladida).</title>
        <authorList>
            <person name="Sakai M."/>
            <person name="Sakaizumi M."/>
        </authorList>
    </citation>
    <scope>NUCLEOTIDE SEQUENCE</scope>
</reference>
<gene>
    <name evidence="13" type="primary">atp6</name>
</gene>
<keyword evidence="13" id="KW-0496">Mitochondrion</keyword>
<feature type="transmembrane region" description="Helical" evidence="12">
    <location>
        <begin position="20"/>
        <end position="49"/>
    </location>
</feature>
<feature type="non-terminal residue" evidence="13">
    <location>
        <position position="1"/>
    </location>
</feature>
<comment type="similarity">
    <text evidence="2">Belongs to the ATPase A chain family.</text>
</comment>
<evidence type="ECO:0000256" key="2">
    <source>
        <dbReference type="ARBA" id="ARBA00006810"/>
    </source>
</evidence>
<evidence type="ECO:0000256" key="7">
    <source>
        <dbReference type="ARBA" id="ARBA00022989"/>
    </source>
</evidence>
<dbReference type="SUPFAM" id="SSF81336">
    <property type="entry name" value="F1F0 ATP synthase subunit A"/>
    <property type="match status" value="1"/>
</dbReference>
<accession>G9M8W6</accession>
<dbReference type="Gene3D" id="1.20.120.220">
    <property type="entry name" value="ATP synthase, F0 complex, subunit A"/>
    <property type="match status" value="1"/>
</dbReference>
<dbReference type="PANTHER" id="PTHR11410:SF0">
    <property type="entry name" value="ATP SYNTHASE SUBUNIT A"/>
    <property type="match status" value="1"/>
</dbReference>
<keyword evidence="8" id="KW-0406">Ion transport</keyword>
<feature type="transmembrane region" description="Helical" evidence="12">
    <location>
        <begin position="155"/>
        <end position="175"/>
    </location>
</feature>
<keyword evidence="10" id="KW-0066">ATP synthesis</keyword>
<dbReference type="AlphaFoldDB" id="G9M8W6"/>
<evidence type="ECO:0000313" key="13">
    <source>
        <dbReference type="EMBL" id="BAL41007.1"/>
    </source>
</evidence>
<keyword evidence="6" id="KW-0375">Hydrogen ion transport</keyword>
<evidence type="ECO:0000256" key="1">
    <source>
        <dbReference type="ARBA" id="ARBA00004141"/>
    </source>
</evidence>
<feature type="transmembrane region" description="Helical" evidence="12">
    <location>
        <begin position="126"/>
        <end position="149"/>
    </location>
</feature>
<dbReference type="InterPro" id="IPR000568">
    <property type="entry name" value="ATP_synth_F0_asu"/>
</dbReference>
<feature type="transmembrane region" description="Helical" evidence="12">
    <location>
        <begin position="182"/>
        <end position="211"/>
    </location>
</feature>
<comment type="subcellular location">
    <subcellularLocation>
        <location evidence="1">Membrane</location>
        <topology evidence="1">Multi-pass membrane protein</topology>
    </subcellularLocation>
    <subcellularLocation>
        <location evidence="11">Mitochondrion inner membrane</location>
        <topology evidence="11">Multi-pass membrane protein</topology>
    </subcellularLocation>
</comment>
<keyword evidence="3" id="KW-0813">Transport</keyword>
<dbReference type="NCBIfam" id="TIGR01131">
    <property type="entry name" value="ATP_synt_6_or_A"/>
    <property type="match status" value="1"/>
</dbReference>
<evidence type="ECO:0000256" key="11">
    <source>
        <dbReference type="RuleBase" id="RU004450"/>
    </source>
</evidence>
<feature type="transmembrane region" description="Helical" evidence="12">
    <location>
        <begin position="61"/>
        <end position="86"/>
    </location>
</feature>
<evidence type="ECO:0000256" key="8">
    <source>
        <dbReference type="ARBA" id="ARBA00023065"/>
    </source>
</evidence>
<proteinExistence type="inferred from homology"/>
<dbReference type="GO" id="GO:0045259">
    <property type="term" value="C:proton-transporting ATP synthase complex"/>
    <property type="evidence" value="ECO:0007669"/>
    <property type="project" value="UniProtKB-KW"/>
</dbReference>
<dbReference type="GO" id="GO:0046933">
    <property type="term" value="F:proton-transporting ATP synthase activity, rotational mechanism"/>
    <property type="evidence" value="ECO:0007669"/>
    <property type="project" value="TreeGrafter"/>
</dbReference>
<dbReference type="Pfam" id="PF00119">
    <property type="entry name" value="ATP-synt_A"/>
    <property type="match status" value="1"/>
</dbReference>
<evidence type="ECO:0000256" key="3">
    <source>
        <dbReference type="ARBA" id="ARBA00022448"/>
    </source>
</evidence>
<evidence type="ECO:0000256" key="12">
    <source>
        <dbReference type="SAM" id="Phobius"/>
    </source>
</evidence>
<organism evidence="13">
    <name type="scientific">Dugesia ryukyuensis</name>
    <name type="common">Freshwater planarian flatworm</name>
    <dbReference type="NCBI Taxonomy" id="79738"/>
    <lineage>
        <taxon>Eukaryota</taxon>
        <taxon>Metazoa</taxon>
        <taxon>Spiralia</taxon>
        <taxon>Lophotrochozoa</taxon>
        <taxon>Platyhelminthes</taxon>
        <taxon>Rhabditophora</taxon>
        <taxon>Seriata</taxon>
        <taxon>Tricladida</taxon>
        <taxon>Continenticola</taxon>
        <taxon>Geoplanoidea</taxon>
        <taxon>Dugesiidae</taxon>
        <taxon>Dugesia</taxon>
    </lineage>
</organism>
<dbReference type="InterPro" id="IPR035908">
    <property type="entry name" value="F0_ATP_A_sf"/>
</dbReference>
<evidence type="ECO:0000256" key="6">
    <source>
        <dbReference type="ARBA" id="ARBA00022781"/>
    </source>
</evidence>
<dbReference type="EMBL" id="AB618488">
    <property type="protein sequence ID" value="BAL41007.1"/>
    <property type="molecule type" value="Genomic_DNA"/>
</dbReference>
<protein>
    <recommendedName>
        <fullName evidence="11">ATP synthase subunit a</fullName>
    </recommendedName>
</protein>
<evidence type="ECO:0000256" key="5">
    <source>
        <dbReference type="ARBA" id="ARBA00022692"/>
    </source>
</evidence>
<feature type="transmembrane region" description="Helical" evidence="12">
    <location>
        <begin position="92"/>
        <end position="114"/>
    </location>
</feature>
<evidence type="ECO:0000256" key="10">
    <source>
        <dbReference type="ARBA" id="ARBA00023310"/>
    </source>
</evidence>